<proteinExistence type="inferred from homology"/>
<dbReference type="PRINTS" id="PR00207">
    <property type="entry name" value="FLAGELLIN"/>
</dbReference>
<gene>
    <name evidence="6" type="ORF">MAIT1_01049</name>
</gene>
<evidence type="ECO:0000259" key="4">
    <source>
        <dbReference type="Pfam" id="PF00669"/>
    </source>
</evidence>
<dbReference type="GO" id="GO:0005198">
    <property type="term" value="F:structural molecule activity"/>
    <property type="evidence" value="ECO:0007669"/>
    <property type="project" value="UniProtKB-UniRule"/>
</dbReference>
<dbReference type="Pfam" id="PF00669">
    <property type="entry name" value="Flagellin_N"/>
    <property type="match status" value="1"/>
</dbReference>
<organism evidence="6 7">
    <name type="scientific">Magnetofaba australis IT-1</name>
    <dbReference type="NCBI Taxonomy" id="1434232"/>
    <lineage>
        <taxon>Bacteria</taxon>
        <taxon>Pseudomonadati</taxon>
        <taxon>Pseudomonadota</taxon>
        <taxon>Magnetococcia</taxon>
        <taxon>Magnetococcales</taxon>
        <taxon>Magnetococcaceae</taxon>
        <taxon>Magnetofaba</taxon>
    </lineage>
</organism>
<dbReference type="AlphaFoldDB" id="A0A1Y2K663"/>
<keyword evidence="7" id="KW-1185">Reference proteome</keyword>
<dbReference type="InterPro" id="IPR046358">
    <property type="entry name" value="Flagellin_C"/>
</dbReference>
<protein>
    <recommendedName>
        <fullName evidence="3">Flagellin</fullName>
    </recommendedName>
</protein>
<keyword evidence="6" id="KW-0966">Cell projection</keyword>
<keyword evidence="6" id="KW-0969">Cilium</keyword>
<sequence>MRINSAADDAGGLGIATNMTAQIRGLNQAISNANDGISMAQVAEGALNETDDALQRIRELAVQSANGSLSTTDRQNLQVEVSALISEIQRIATSTEYNGSTLMSTEGTSVTFFVGANQSQTISLTIKGARTTDLGISLVSIGTSASWASSAITLVDTALYSVSEIRATLGAVQNRLDMVTSVLATTAQNLTEARSNIMDANVAAETTNLTRSAIIQQAGVAVLAQANQQPSVVLSLLG</sequence>
<evidence type="ECO:0000256" key="1">
    <source>
        <dbReference type="ARBA" id="ARBA00005709"/>
    </source>
</evidence>
<feature type="domain" description="Flagellin C-terminal" evidence="5">
    <location>
        <begin position="152"/>
        <end position="237"/>
    </location>
</feature>
<keyword evidence="2 3" id="KW-0975">Bacterial flagellum</keyword>
<dbReference type="STRING" id="1434232.MAIT1_01049"/>
<dbReference type="Proteomes" id="UP000194003">
    <property type="component" value="Unassembled WGS sequence"/>
</dbReference>
<keyword evidence="6" id="KW-0282">Flagellum</keyword>
<evidence type="ECO:0000256" key="3">
    <source>
        <dbReference type="RuleBase" id="RU362073"/>
    </source>
</evidence>
<keyword evidence="3" id="KW-0964">Secreted</keyword>
<dbReference type="SUPFAM" id="SSF64518">
    <property type="entry name" value="Phase 1 flagellin"/>
    <property type="match status" value="1"/>
</dbReference>
<comment type="similarity">
    <text evidence="1 3">Belongs to the bacterial flagellin family.</text>
</comment>
<evidence type="ECO:0000259" key="5">
    <source>
        <dbReference type="Pfam" id="PF00700"/>
    </source>
</evidence>
<dbReference type="InterPro" id="IPR042187">
    <property type="entry name" value="Flagellin_C_sub2"/>
</dbReference>
<dbReference type="GO" id="GO:0005576">
    <property type="term" value="C:extracellular region"/>
    <property type="evidence" value="ECO:0007669"/>
    <property type="project" value="UniProtKB-SubCell"/>
</dbReference>
<evidence type="ECO:0000313" key="6">
    <source>
        <dbReference type="EMBL" id="OSM03921.1"/>
    </source>
</evidence>
<reference evidence="6 7" key="1">
    <citation type="journal article" date="2016" name="BMC Genomics">
        <title>Combined genomic and structural analyses of a cultured magnetotactic bacterium reveals its niche adaptation to a dynamic environment.</title>
        <authorList>
            <person name="Araujo A.C."/>
            <person name="Morillo V."/>
            <person name="Cypriano J."/>
            <person name="Teixeira L.C."/>
            <person name="Leao P."/>
            <person name="Lyra S."/>
            <person name="Almeida L.G."/>
            <person name="Bazylinski D.A."/>
            <person name="Vasconcellos A.T."/>
            <person name="Abreu F."/>
            <person name="Lins U."/>
        </authorList>
    </citation>
    <scope>NUCLEOTIDE SEQUENCE [LARGE SCALE GENOMIC DNA]</scope>
    <source>
        <strain evidence="6 7">IT-1</strain>
    </source>
</reference>
<dbReference type="Gene3D" id="1.20.1330.10">
    <property type="entry name" value="f41 fragment of flagellin, N-terminal domain"/>
    <property type="match status" value="1"/>
</dbReference>
<dbReference type="InterPro" id="IPR001029">
    <property type="entry name" value="Flagellin_N"/>
</dbReference>
<dbReference type="PANTHER" id="PTHR42792">
    <property type="entry name" value="FLAGELLIN"/>
    <property type="match status" value="1"/>
</dbReference>
<comment type="subcellular location">
    <subcellularLocation>
        <location evidence="3">Secreted</location>
    </subcellularLocation>
    <subcellularLocation>
        <location evidence="3">Bacterial flagellum</location>
    </subcellularLocation>
</comment>
<accession>A0A1Y2K663</accession>
<comment type="caution">
    <text evidence="6">The sequence shown here is derived from an EMBL/GenBank/DDBJ whole genome shotgun (WGS) entry which is preliminary data.</text>
</comment>
<dbReference type="PANTHER" id="PTHR42792:SF2">
    <property type="entry name" value="FLAGELLIN"/>
    <property type="match status" value="1"/>
</dbReference>
<feature type="domain" description="Flagellin N-terminal" evidence="4">
    <location>
        <begin position="2"/>
        <end position="105"/>
    </location>
</feature>
<dbReference type="EMBL" id="LVJN01000019">
    <property type="protein sequence ID" value="OSM03921.1"/>
    <property type="molecule type" value="Genomic_DNA"/>
</dbReference>
<evidence type="ECO:0000313" key="7">
    <source>
        <dbReference type="Proteomes" id="UP000194003"/>
    </source>
</evidence>
<evidence type="ECO:0000256" key="2">
    <source>
        <dbReference type="ARBA" id="ARBA00023143"/>
    </source>
</evidence>
<dbReference type="InterPro" id="IPR001492">
    <property type="entry name" value="Flagellin"/>
</dbReference>
<dbReference type="Gene3D" id="6.10.10.10">
    <property type="entry name" value="Flagellar export chaperone, C-terminal domain"/>
    <property type="match status" value="1"/>
</dbReference>
<dbReference type="GO" id="GO:0009288">
    <property type="term" value="C:bacterial-type flagellum"/>
    <property type="evidence" value="ECO:0007669"/>
    <property type="project" value="UniProtKB-SubCell"/>
</dbReference>
<comment type="function">
    <text evidence="3">Flagellin is the subunit protein which polymerizes to form the filaments of bacterial flagella.</text>
</comment>
<name>A0A1Y2K663_9PROT</name>
<dbReference type="Pfam" id="PF00700">
    <property type="entry name" value="Flagellin_C"/>
    <property type="match status" value="1"/>
</dbReference>